<organism evidence="1 2">
    <name type="scientific">Ditylenchus dipsaci</name>
    <dbReference type="NCBI Taxonomy" id="166011"/>
    <lineage>
        <taxon>Eukaryota</taxon>
        <taxon>Metazoa</taxon>
        <taxon>Ecdysozoa</taxon>
        <taxon>Nematoda</taxon>
        <taxon>Chromadorea</taxon>
        <taxon>Rhabditida</taxon>
        <taxon>Tylenchina</taxon>
        <taxon>Tylenchomorpha</taxon>
        <taxon>Sphaerularioidea</taxon>
        <taxon>Anguinidae</taxon>
        <taxon>Anguininae</taxon>
        <taxon>Ditylenchus</taxon>
    </lineage>
</organism>
<accession>A0A915D0Y5</accession>
<proteinExistence type="predicted"/>
<evidence type="ECO:0000313" key="2">
    <source>
        <dbReference type="WBParaSite" id="jg14227"/>
    </source>
</evidence>
<keyword evidence="1" id="KW-1185">Reference proteome</keyword>
<evidence type="ECO:0000313" key="1">
    <source>
        <dbReference type="Proteomes" id="UP000887574"/>
    </source>
</evidence>
<protein>
    <submittedName>
        <fullName evidence="2">Uncharacterized protein</fullName>
    </submittedName>
</protein>
<dbReference type="AlphaFoldDB" id="A0A915D0Y5"/>
<dbReference type="Proteomes" id="UP000887574">
    <property type="component" value="Unplaced"/>
</dbReference>
<dbReference type="WBParaSite" id="jg14227">
    <property type="protein sequence ID" value="jg14227"/>
    <property type="gene ID" value="jg14227"/>
</dbReference>
<sequence>MQKRSLVLRGWAFLQVNCLSDKTIPQQAIAIIVEFSFVYVPSREVCPEFKQQHVKDIGRIIAKEILDGVMSKPKEIDESIVR</sequence>
<name>A0A915D0Y5_9BILA</name>
<reference evidence="2" key="1">
    <citation type="submission" date="2022-11" db="UniProtKB">
        <authorList>
            <consortium name="WormBaseParasite"/>
        </authorList>
    </citation>
    <scope>IDENTIFICATION</scope>
</reference>